<feature type="region of interest" description="Disordered" evidence="1">
    <location>
        <begin position="1"/>
        <end position="31"/>
    </location>
</feature>
<sequence>MAMKMVYARPRRSDNRRGERAGVGSPWFDLT</sequence>
<reference evidence="2" key="2">
    <citation type="journal article" date="2015" name="Data Brief">
        <title>Shoot transcriptome of the giant reed, Arundo donax.</title>
        <authorList>
            <person name="Barrero R.A."/>
            <person name="Guerrero F.D."/>
            <person name="Moolhuijzen P."/>
            <person name="Goolsby J.A."/>
            <person name="Tidwell J."/>
            <person name="Bellgard S.E."/>
            <person name="Bellgard M.I."/>
        </authorList>
    </citation>
    <scope>NUCLEOTIDE SEQUENCE</scope>
    <source>
        <tissue evidence="2">Shoot tissue taken approximately 20 cm above the soil surface</tissue>
    </source>
</reference>
<feature type="compositionally biased region" description="Basic and acidic residues" evidence="1">
    <location>
        <begin position="11"/>
        <end position="20"/>
    </location>
</feature>
<name>A0A0A9BGK9_ARUDO</name>
<accession>A0A0A9BGK9</accession>
<dbReference type="AlphaFoldDB" id="A0A0A9BGK9"/>
<reference evidence="2" key="1">
    <citation type="submission" date="2014-09" db="EMBL/GenBank/DDBJ databases">
        <authorList>
            <person name="Magalhaes I.L.F."/>
            <person name="Oliveira U."/>
            <person name="Santos F.R."/>
            <person name="Vidigal T.H.D.A."/>
            <person name="Brescovit A.D."/>
            <person name="Santos A.J."/>
        </authorList>
    </citation>
    <scope>NUCLEOTIDE SEQUENCE</scope>
    <source>
        <tissue evidence="2">Shoot tissue taken approximately 20 cm above the soil surface</tissue>
    </source>
</reference>
<evidence type="ECO:0000313" key="2">
    <source>
        <dbReference type="EMBL" id="JAD60370.1"/>
    </source>
</evidence>
<proteinExistence type="predicted"/>
<organism evidence="2">
    <name type="scientific">Arundo donax</name>
    <name type="common">Giant reed</name>
    <name type="synonym">Donax arundinaceus</name>
    <dbReference type="NCBI Taxonomy" id="35708"/>
    <lineage>
        <taxon>Eukaryota</taxon>
        <taxon>Viridiplantae</taxon>
        <taxon>Streptophyta</taxon>
        <taxon>Embryophyta</taxon>
        <taxon>Tracheophyta</taxon>
        <taxon>Spermatophyta</taxon>
        <taxon>Magnoliopsida</taxon>
        <taxon>Liliopsida</taxon>
        <taxon>Poales</taxon>
        <taxon>Poaceae</taxon>
        <taxon>PACMAD clade</taxon>
        <taxon>Arundinoideae</taxon>
        <taxon>Arundineae</taxon>
        <taxon>Arundo</taxon>
    </lineage>
</organism>
<protein>
    <submittedName>
        <fullName evidence="2">Uncharacterized protein</fullName>
    </submittedName>
</protein>
<evidence type="ECO:0000256" key="1">
    <source>
        <dbReference type="SAM" id="MobiDB-lite"/>
    </source>
</evidence>
<dbReference type="EMBL" id="GBRH01237525">
    <property type="protein sequence ID" value="JAD60370.1"/>
    <property type="molecule type" value="Transcribed_RNA"/>
</dbReference>